<dbReference type="EMBL" id="CP036261">
    <property type="protein sequence ID" value="QDS86852.1"/>
    <property type="molecule type" value="Genomic_DNA"/>
</dbReference>
<gene>
    <name evidence="1" type="ORF">EC9_10270</name>
</gene>
<sequence length="153" mass="16356">MTKLPNPKSNTSGMKVCIFLYGVLVVLCTGCSGDNNSGLVAVSGTVTIDGSPLPQGKIVLEPSTDAGERPFAGSINDGKFQIEASPGNKTVRITATRVESPAKISRKMQRVMESDVAGSMPVQYIPTHYNRDSDLTVEITAEGPNDLNWELKK</sequence>
<name>A0A517LW55_9BACT</name>
<dbReference type="KEGG" id="ruv:EC9_10270"/>
<evidence type="ECO:0008006" key="3">
    <source>
        <dbReference type="Google" id="ProtNLM"/>
    </source>
</evidence>
<organism evidence="1 2">
    <name type="scientific">Rosistilla ulvae</name>
    <dbReference type="NCBI Taxonomy" id="1930277"/>
    <lineage>
        <taxon>Bacteria</taxon>
        <taxon>Pseudomonadati</taxon>
        <taxon>Planctomycetota</taxon>
        <taxon>Planctomycetia</taxon>
        <taxon>Pirellulales</taxon>
        <taxon>Pirellulaceae</taxon>
        <taxon>Rosistilla</taxon>
    </lineage>
</organism>
<proteinExistence type="predicted"/>
<reference evidence="1 2" key="1">
    <citation type="submission" date="2019-02" db="EMBL/GenBank/DDBJ databases">
        <title>Deep-cultivation of Planctomycetes and their phenomic and genomic characterization uncovers novel biology.</title>
        <authorList>
            <person name="Wiegand S."/>
            <person name="Jogler M."/>
            <person name="Boedeker C."/>
            <person name="Pinto D."/>
            <person name="Vollmers J."/>
            <person name="Rivas-Marin E."/>
            <person name="Kohn T."/>
            <person name="Peeters S.H."/>
            <person name="Heuer A."/>
            <person name="Rast P."/>
            <person name="Oberbeckmann S."/>
            <person name="Bunk B."/>
            <person name="Jeske O."/>
            <person name="Meyerdierks A."/>
            <person name="Storesund J.E."/>
            <person name="Kallscheuer N."/>
            <person name="Luecker S."/>
            <person name="Lage O.M."/>
            <person name="Pohl T."/>
            <person name="Merkel B.J."/>
            <person name="Hornburger P."/>
            <person name="Mueller R.-W."/>
            <person name="Bruemmer F."/>
            <person name="Labrenz M."/>
            <person name="Spormann A.M."/>
            <person name="Op den Camp H."/>
            <person name="Overmann J."/>
            <person name="Amann R."/>
            <person name="Jetten M.S.M."/>
            <person name="Mascher T."/>
            <person name="Medema M.H."/>
            <person name="Devos D.P."/>
            <person name="Kaster A.-K."/>
            <person name="Ovreas L."/>
            <person name="Rohde M."/>
            <person name="Galperin M.Y."/>
            <person name="Jogler C."/>
        </authorList>
    </citation>
    <scope>NUCLEOTIDE SEQUENCE [LARGE SCALE GENOMIC DNA]</scope>
    <source>
        <strain evidence="1 2">EC9</strain>
    </source>
</reference>
<dbReference type="Proteomes" id="UP000319557">
    <property type="component" value="Chromosome"/>
</dbReference>
<accession>A0A517LW55</accession>
<keyword evidence="2" id="KW-1185">Reference proteome</keyword>
<evidence type="ECO:0000313" key="1">
    <source>
        <dbReference type="EMBL" id="QDS86852.1"/>
    </source>
</evidence>
<dbReference type="AlphaFoldDB" id="A0A517LW55"/>
<evidence type="ECO:0000313" key="2">
    <source>
        <dbReference type="Proteomes" id="UP000319557"/>
    </source>
</evidence>
<protein>
    <recommendedName>
        <fullName evidence="3">Carboxypeptidase regulatory-like domain-containing protein</fullName>
    </recommendedName>
</protein>